<comment type="caution">
    <text evidence="1">The sequence shown here is derived from an EMBL/GenBank/DDBJ whole genome shotgun (WGS) entry which is preliminary data.</text>
</comment>
<reference evidence="1" key="1">
    <citation type="journal article" date="2021" name="New Phytol.">
        <title>Evolutionary innovations through gain and loss of genes in the ectomycorrhizal Boletales.</title>
        <authorList>
            <person name="Wu G."/>
            <person name="Miyauchi S."/>
            <person name="Morin E."/>
            <person name="Kuo A."/>
            <person name="Drula E."/>
            <person name="Varga T."/>
            <person name="Kohler A."/>
            <person name="Feng B."/>
            <person name="Cao Y."/>
            <person name="Lipzen A."/>
            <person name="Daum C."/>
            <person name="Hundley H."/>
            <person name="Pangilinan J."/>
            <person name="Johnson J."/>
            <person name="Barry K."/>
            <person name="LaButti K."/>
            <person name="Ng V."/>
            <person name="Ahrendt S."/>
            <person name="Min B."/>
            <person name="Choi I.G."/>
            <person name="Park H."/>
            <person name="Plett J.M."/>
            <person name="Magnuson J."/>
            <person name="Spatafora J.W."/>
            <person name="Nagy L.G."/>
            <person name="Henrissat B."/>
            <person name="Grigoriev I.V."/>
            <person name="Yang Z.L."/>
            <person name="Xu J."/>
            <person name="Martin F.M."/>
        </authorList>
    </citation>
    <scope>NUCLEOTIDE SEQUENCE</scope>
    <source>
        <strain evidence="1">KUC20120723A-06</strain>
    </source>
</reference>
<protein>
    <submittedName>
        <fullName evidence="1">Uncharacterized protein</fullName>
    </submittedName>
</protein>
<gene>
    <name evidence="1" type="ORF">BV22DRAFT_21936</name>
</gene>
<dbReference type="EMBL" id="MU266328">
    <property type="protein sequence ID" value="KAH7930997.1"/>
    <property type="molecule type" value="Genomic_DNA"/>
</dbReference>
<keyword evidence="2" id="KW-1185">Reference proteome</keyword>
<accession>A0ACB8BZK8</accession>
<proteinExistence type="predicted"/>
<evidence type="ECO:0000313" key="2">
    <source>
        <dbReference type="Proteomes" id="UP000790709"/>
    </source>
</evidence>
<name>A0ACB8BZK8_9AGAM</name>
<dbReference type="Proteomes" id="UP000790709">
    <property type="component" value="Unassembled WGS sequence"/>
</dbReference>
<organism evidence="1 2">
    <name type="scientific">Leucogyrophana mollusca</name>
    <dbReference type="NCBI Taxonomy" id="85980"/>
    <lineage>
        <taxon>Eukaryota</taxon>
        <taxon>Fungi</taxon>
        <taxon>Dikarya</taxon>
        <taxon>Basidiomycota</taxon>
        <taxon>Agaricomycotina</taxon>
        <taxon>Agaricomycetes</taxon>
        <taxon>Agaricomycetidae</taxon>
        <taxon>Boletales</taxon>
        <taxon>Boletales incertae sedis</taxon>
        <taxon>Leucogyrophana</taxon>
    </lineage>
</organism>
<evidence type="ECO:0000313" key="1">
    <source>
        <dbReference type="EMBL" id="KAH7930997.1"/>
    </source>
</evidence>
<sequence>MAWRGTDDLRGYLKDAVLPEMKYTPDAPPLSLAGHKSHRNVLTVRNRPHRQLHGIYATQSLFDTLVNEWIKERIPTRSLGILDEDHETGRSLSIPSSRKFKTPQIPLPPVSNMERVSSWISHLPLQTAERTMHIIFPTTECWSFEPSFEDDNDINIYREFRWSGTIDPEHPETSYSTITVACQPSWILSSEDLWQFTELRSLPSGDGPLRGKERLWGKLWDSCVRNQSRFFVVTSYQDWVFGAFTIGWTSAFVSPVFNARSRDPTIVEALVYWISTSLGAPGCYKCPEIPEPVTNMSAGFNIPEYPPGTEFVTPADSLSSWSGKSEEPASSAGIHTVMPLDVSDRGISNEDPKTPTAFQKPRDPTQTRQRVQMWLAGVPSAGFTRRECLASLHGGHPVGEPLTSEIFDDASSTSTGSSADTEVGAPQGHWLSMPMQTLSRMRW</sequence>